<evidence type="ECO:0000256" key="7">
    <source>
        <dbReference type="ARBA" id="ARBA00022989"/>
    </source>
</evidence>
<organism evidence="11 12">
    <name type="scientific">Blautia hominis</name>
    <dbReference type="NCBI Taxonomy" id="2025493"/>
    <lineage>
        <taxon>Bacteria</taxon>
        <taxon>Bacillati</taxon>
        <taxon>Bacillota</taxon>
        <taxon>Clostridia</taxon>
        <taxon>Lachnospirales</taxon>
        <taxon>Lachnospiraceae</taxon>
        <taxon>Blautia</taxon>
    </lineage>
</organism>
<evidence type="ECO:0000256" key="4">
    <source>
        <dbReference type="ARBA" id="ARBA00022448"/>
    </source>
</evidence>
<feature type="transmembrane region" description="Helical" evidence="10">
    <location>
        <begin position="136"/>
        <end position="158"/>
    </location>
</feature>
<sequence>MMNDNILDQKWSATSLLRFAFPTIVMMIFMGLYTIVDTIFVAQFVNTDALSSINIVCPVINITVGLATMIATGGNAIVSRKMGAGKNQEAKEDFTLLIFTGAVIGFLILLGGTIWIDNIIYALGASNLLFPYCKDYLMVLFLFIPANILQTLFSNLFVTAGKPGLGFGLSVLAGVTNIVLDYIFIVPCGLGIQGAALGTGFGYLIPTIAGLAYFARRKGTLSFTKPKLNWTVIGESCFNGSSEMVGQLATAVTTFLFNRTMMNLSGENGVAAITIIIYSQFLLNTLYIGYSMGIAPVIGFNYGNRNEVQQKKVFSISMRFIAAASVLIFAVSMFGGAYIVRLFTNDTSEVYQIAVNGFSIFSYSFLFCGLNNFTSAMFTALSNGKVSAILSFLRTFGLLAGGILLLPRIWGITGVWLAVPAAEGIMFVVSAICLIHYRKKYSY</sequence>
<dbReference type="PANTHER" id="PTHR43823:SF3">
    <property type="entry name" value="MULTIDRUG EXPORT PROTEIN MEPA"/>
    <property type="match status" value="1"/>
</dbReference>
<feature type="transmembrane region" description="Helical" evidence="10">
    <location>
        <begin position="51"/>
        <end position="73"/>
    </location>
</feature>
<feature type="transmembrane region" description="Helical" evidence="10">
    <location>
        <begin position="191"/>
        <end position="215"/>
    </location>
</feature>
<keyword evidence="6 10" id="KW-0812">Transmembrane</keyword>
<evidence type="ECO:0000256" key="6">
    <source>
        <dbReference type="ARBA" id="ARBA00022692"/>
    </source>
</evidence>
<feature type="transmembrane region" description="Helical" evidence="10">
    <location>
        <begin position="287"/>
        <end position="304"/>
    </location>
</feature>
<dbReference type="PIRSF" id="PIRSF006603">
    <property type="entry name" value="DinF"/>
    <property type="match status" value="1"/>
</dbReference>
<evidence type="ECO:0000256" key="9">
    <source>
        <dbReference type="ARBA" id="ARBA00023251"/>
    </source>
</evidence>
<comment type="caution">
    <text evidence="11">The sequence shown here is derived from an EMBL/GenBank/DDBJ whole genome shotgun (WGS) entry which is preliminary data.</text>
</comment>
<dbReference type="CDD" id="cd13143">
    <property type="entry name" value="MATE_MepA_like"/>
    <property type="match status" value="1"/>
</dbReference>
<keyword evidence="5" id="KW-1003">Cell membrane</keyword>
<evidence type="ECO:0000313" key="11">
    <source>
        <dbReference type="EMBL" id="GAA6410079.1"/>
    </source>
</evidence>
<dbReference type="InterPro" id="IPR045070">
    <property type="entry name" value="MATE_MepA-like"/>
</dbReference>
<feature type="transmembrane region" description="Helical" evidence="10">
    <location>
        <begin position="165"/>
        <end position="185"/>
    </location>
</feature>
<feature type="transmembrane region" description="Helical" evidence="10">
    <location>
        <begin position="360"/>
        <end position="381"/>
    </location>
</feature>
<dbReference type="InterPro" id="IPR002528">
    <property type="entry name" value="MATE_fam"/>
</dbReference>
<evidence type="ECO:0000256" key="2">
    <source>
        <dbReference type="ARBA" id="ARBA00008417"/>
    </source>
</evidence>
<dbReference type="InterPro" id="IPR051327">
    <property type="entry name" value="MATE_MepA_subfamily"/>
</dbReference>
<gene>
    <name evidence="11" type="ORF">K040078D81_41960</name>
</gene>
<reference evidence="11 12" key="1">
    <citation type="submission" date="2024-04" db="EMBL/GenBank/DDBJ databases">
        <title>Defined microbial consortia suppress multidrug-resistant proinflammatory Enterobacteriaceae via ecological control.</title>
        <authorList>
            <person name="Furuichi M."/>
            <person name="Kawaguchi T."/>
            <person name="Pust M."/>
            <person name="Yasuma K."/>
            <person name="Plichta D."/>
            <person name="Hasegawa N."/>
            <person name="Ohya T."/>
            <person name="Bhattarai S."/>
            <person name="Sasajima S."/>
            <person name="Aoto Y."/>
            <person name="Tuganbaev T."/>
            <person name="Yaginuma M."/>
            <person name="Ueda M."/>
            <person name="Okahashi N."/>
            <person name="Amafuji K."/>
            <person name="Kiridooshi Y."/>
            <person name="Sugita K."/>
            <person name="Strazar M."/>
            <person name="Skelly A."/>
            <person name="Suda W."/>
            <person name="Hattori M."/>
            <person name="Nakamoto N."/>
            <person name="Caballero S."/>
            <person name="Norman J."/>
            <person name="Olle B."/>
            <person name="Tanoue T."/>
            <person name="Arita M."/>
            <person name="Bucci V."/>
            <person name="Atarashi K."/>
            <person name="Xavier R."/>
            <person name="Honda K."/>
        </authorList>
    </citation>
    <scope>NUCLEOTIDE SEQUENCE [LARGE SCALE GENOMIC DNA]</scope>
    <source>
        <strain evidence="12">k04-0078-D8-1</strain>
    </source>
</reference>
<keyword evidence="9" id="KW-0046">Antibiotic resistance</keyword>
<proteinExistence type="inferred from homology"/>
<keyword evidence="12" id="KW-1185">Reference proteome</keyword>
<comment type="similarity">
    <text evidence="2">Belongs to the multi antimicrobial extrusion (MATE) (TC 2.A.66.1) family. MepA subfamily.</text>
</comment>
<name>A0ABQ0BF57_9FIRM</name>
<feature type="transmembrane region" description="Helical" evidence="10">
    <location>
        <begin position="94"/>
        <end position="116"/>
    </location>
</feature>
<protein>
    <recommendedName>
        <fullName evidence="3">Multidrug export protein MepA</fullName>
    </recommendedName>
</protein>
<dbReference type="PANTHER" id="PTHR43823">
    <property type="entry name" value="SPORULATION PROTEIN YKVU"/>
    <property type="match status" value="1"/>
</dbReference>
<feature type="transmembrane region" description="Helical" evidence="10">
    <location>
        <begin position="264"/>
        <end position="281"/>
    </location>
</feature>
<feature type="transmembrane region" description="Helical" evidence="10">
    <location>
        <begin position="21"/>
        <end position="45"/>
    </location>
</feature>
<accession>A0ABQ0BF57</accession>
<feature type="transmembrane region" description="Helical" evidence="10">
    <location>
        <begin position="316"/>
        <end position="340"/>
    </location>
</feature>
<evidence type="ECO:0000256" key="10">
    <source>
        <dbReference type="SAM" id="Phobius"/>
    </source>
</evidence>
<keyword evidence="8 10" id="KW-0472">Membrane</keyword>
<evidence type="ECO:0000256" key="5">
    <source>
        <dbReference type="ARBA" id="ARBA00022475"/>
    </source>
</evidence>
<evidence type="ECO:0000313" key="12">
    <source>
        <dbReference type="Proteomes" id="UP001600943"/>
    </source>
</evidence>
<dbReference type="Proteomes" id="UP001600943">
    <property type="component" value="Unassembled WGS sequence"/>
</dbReference>
<evidence type="ECO:0000256" key="3">
    <source>
        <dbReference type="ARBA" id="ARBA00022106"/>
    </source>
</evidence>
<keyword evidence="7 10" id="KW-1133">Transmembrane helix</keyword>
<evidence type="ECO:0000256" key="8">
    <source>
        <dbReference type="ARBA" id="ARBA00023136"/>
    </source>
</evidence>
<evidence type="ECO:0000256" key="1">
    <source>
        <dbReference type="ARBA" id="ARBA00004651"/>
    </source>
</evidence>
<feature type="transmembrane region" description="Helical" evidence="10">
    <location>
        <begin position="416"/>
        <end position="437"/>
    </location>
</feature>
<keyword evidence="4" id="KW-0813">Transport</keyword>
<dbReference type="Pfam" id="PF01554">
    <property type="entry name" value="MatE"/>
    <property type="match status" value="2"/>
</dbReference>
<feature type="transmembrane region" description="Helical" evidence="10">
    <location>
        <begin position="388"/>
        <end position="410"/>
    </location>
</feature>
<comment type="subcellular location">
    <subcellularLocation>
        <location evidence="1">Cell membrane</location>
        <topology evidence="1">Multi-pass membrane protein</topology>
    </subcellularLocation>
</comment>
<dbReference type="InterPro" id="IPR048279">
    <property type="entry name" value="MdtK-like"/>
</dbReference>
<dbReference type="EMBL" id="BAABYW010000001">
    <property type="protein sequence ID" value="GAA6410079.1"/>
    <property type="molecule type" value="Genomic_DNA"/>
</dbReference>